<organism evidence="3 4">
    <name type="scientific">Botryotinia convoluta</name>
    <dbReference type="NCBI Taxonomy" id="54673"/>
    <lineage>
        <taxon>Eukaryota</taxon>
        <taxon>Fungi</taxon>
        <taxon>Dikarya</taxon>
        <taxon>Ascomycota</taxon>
        <taxon>Pezizomycotina</taxon>
        <taxon>Leotiomycetes</taxon>
        <taxon>Helotiales</taxon>
        <taxon>Sclerotiniaceae</taxon>
        <taxon>Botryotinia</taxon>
    </lineage>
</organism>
<feature type="region of interest" description="Disordered" evidence="1">
    <location>
        <begin position="53"/>
        <end position="77"/>
    </location>
</feature>
<feature type="signal peptide" evidence="2">
    <location>
        <begin position="1"/>
        <end position="26"/>
    </location>
</feature>
<gene>
    <name evidence="3" type="ORF">BCON_0381g00010</name>
</gene>
<reference evidence="3 4" key="1">
    <citation type="submission" date="2017-12" db="EMBL/GenBank/DDBJ databases">
        <title>Comparative genomics of Botrytis spp.</title>
        <authorList>
            <person name="Valero-Jimenez C.A."/>
            <person name="Tapia P."/>
            <person name="Veloso J."/>
            <person name="Silva-Moreno E."/>
            <person name="Staats M."/>
            <person name="Valdes J.H."/>
            <person name="Van Kan J.A.L."/>
        </authorList>
    </citation>
    <scope>NUCLEOTIDE SEQUENCE [LARGE SCALE GENOMIC DNA]</scope>
    <source>
        <strain evidence="3 4">MUCL11595</strain>
    </source>
</reference>
<dbReference type="OrthoDB" id="251770at2759"/>
<feature type="compositionally biased region" description="Polar residues" evidence="1">
    <location>
        <begin position="53"/>
        <end position="62"/>
    </location>
</feature>
<comment type="caution">
    <text evidence="3">The sequence shown here is derived from an EMBL/GenBank/DDBJ whole genome shotgun (WGS) entry which is preliminary data.</text>
</comment>
<accession>A0A4Z1HBE3</accession>
<evidence type="ECO:0000313" key="4">
    <source>
        <dbReference type="Proteomes" id="UP000297527"/>
    </source>
</evidence>
<evidence type="ECO:0000256" key="2">
    <source>
        <dbReference type="SAM" id="SignalP"/>
    </source>
</evidence>
<dbReference type="Proteomes" id="UP000297527">
    <property type="component" value="Unassembled WGS sequence"/>
</dbReference>
<name>A0A4Z1HBE3_9HELO</name>
<protein>
    <submittedName>
        <fullName evidence="3">Uncharacterized protein</fullName>
    </submittedName>
</protein>
<sequence length="145" mass="16510">MNGIVEWMKIGFVLLVVFMSTLKVEGARFRGLYSLFTIQTISSINITTIDPRNNQLKMNNQQDGNDINPPDGPPENQIIRQRHENRLAFAHGDPLPFPNIPYPLEDDDNILNIPPQPANLHPIPLGPITRQNLRTFPHAFNLLMH</sequence>
<feature type="chain" id="PRO_5021350689" evidence="2">
    <location>
        <begin position="27"/>
        <end position="145"/>
    </location>
</feature>
<keyword evidence="4" id="KW-1185">Reference proteome</keyword>
<evidence type="ECO:0000313" key="3">
    <source>
        <dbReference type="EMBL" id="TGO45571.1"/>
    </source>
</evidence>
<evidence type="ECO:0000256" key="1">
    <source>
        <dbReference type="SAM" id="MobiDB-lite"/>
    </source>
</evidence>
<dbReference type="AlphaFoldDB" id="A0A4Z1HBE3"/>
<dbReference type="EMBL" id="PQXN01000379">
    <property type="protein sequence ID" value="TGO45571.1"/>
    <property type="molecule type" value="Genomic_DNA"/>
</dbReference>
<proteinExistence type="predicted"/>
<keyword evidence="2" id="KW-0732">Signal</keyword>